<feature type="compositionally biased region" description="Acidic residues" evidence="1">
    <location>
        <begin position="14"/>
        <end position="23"/>
    </location>
</feature>
<dbReference type="AlphaFoldDB" id="A0A6A4SHK3"/>
<gene>
    <name evidence="2" type="ORF">F2P81_015905</name>
</gene>
<evidence type="ECO:0000313" key="3">
    <source>
        <dbReference type="Proteomes" id="UP000438429"/>
    </source>
</evidence>
<name>A0A6A4SHK3_SCOMX</name>
<accession>A0A6A4SHK3</accession>
<reference evidence="2 3" key="1">
    <citation type="submission" date="2019-06" db="EMBL/GenBank/DDBJ databases">
        <title>Draft genomes of female and male turbot (Scophthalmus maximus).</title>
        <authorList>
            <person name="Xu H."/>
            <person name="Xu X.-W."/>
            <person name="Shao C."/>
            <person name="Chen S."/>
        </authorList>
    </citation>
    <scope>NUCLEOTIDE SEQUENCE [LARGE SCALE GENOMIC DNA]</scope>
    <source>
        <strain evidence="2">Ysfricsl-2016a</strain>
        <tissue evidence="2">Blood</tissue>
    </source>
</reference>
<feature type="region of interest" description="Disordered" evidence="1">
    <location>
        <begin position="1"/>
        <end position="27"/>
    </location>
</feature>
<comment type="caution">
    <text evidence="2">The sequence shown here is derived from an EMBL/GenBank/DDBJ whole genome shotgun (WGS) entry which is preliminary data.</text>
</comment>
<dbReference type="EMBL" id="VEVO01000014">
    <property type="protein sequence ID" value="KAF0031350.1"/>
    <property type="molecule type" value="Genomic_DNA"/>
</dbReference>
<protein>
    <submittedName>
        <fullName evidence="2">Uncharacterized protein</fullName>
    </submittedName>
</protein>
<organism evidence="2 3">
    <name type="scientific">Scophthalmus maximus</name>
    <name type="common">Turbot</name>
    <name type="synonym">Psetta maxima</name>
    <dbReference type="NCBI Taxonomy" id="52904"/>
    <lineage>
        <taxon>Eukaryota</taxon>
        <taxon>Metazoa</taxon>
        <taxon>Chordata</taxon>
        <taxon>Craniata</taxon>
        <taxon>Vertebrata</taxon>
        <taxon>Euteleostomi</taxon>
        <taxon>Actinopterygii</taxon>
        <taxon>Neopterygii</taxon>
        <taxon>Teleostei</taxon>
        <taxon>Neoteleostei</taxon>
        <taxon>Acanthomorphata</taxon>
        <taxon>Carangaria</taxon>
        <taxon>Pleuronectiformes</taxon>
        <taxon>Pleuronectoidei</taxon>
        <taxon>Scophthalmidae</taxon>
        <taxon>Scophthalmus</taxon>
    </lineage>
</organism>
<evidence type="ECO:0000313" key="2">
    <source>
        <dbReference type="EMBL" id="KAF0031350.1"/>
    </source>
</evidence>
<evidence type="ECO:0000256" key="1">
    <source>
        <dbReference type="SAM" id="MobiDB-lite"/>
    </source>
</evidence>
<proteinExistence type="predicted"/>
<dbReference type="Proteomes" id="UP000438429">
    <property type="component" value="Unassembled WGS sequence"/>
</dbReference>
<sequence>MSGFHMRTLNTAFDGEDDDDDIEPAGRDCDVDIEHWLKISRVEASGAQPVNSSRVQQLASISVLAAF</sequence>